<evidence type="ECO:0000256" key="1">
    <source>
        <dbReference type="ARBA" id="ARBA00004761"/>
    </source>
</evidence>
<keyword evidence="4 10" id="KW-0808">Transferase</keyword>
<evidence type="ECO:0000256" key="3">
    <source>
        <dbReference type="ARBA" id="ARBA00012054"/>
    </source>
</evidence>
<evidence type="ECO:0000256" key="2">
    <source>
        <dbReference type="ARBA" id="ARBA00008420"/>
    </source>
</evidence>
<comment type="catalytic activity">
    <reaction evidence="9 10">
        <text>D-gluconate + ATP = 6-phospho-D-gluconate + ADP + H(+)</text>
        <dbReference type="Rhea" id="RHEA:19433"/>
        <dbReference type="ChEBI" id="CHEBI:15378"/>
        <dbReference type="ChEBI" id="CHEBI:18391"/>
        <dbReference type="ChEBI" id="CHEBI:30616"/>
        <dbReference type="ChEBI" id="CHEBI:58759"/>
        <dbReference type="ChEBI" id="CHEBI:456216"/>
        <dbReference type="EC" id="2.7.1.12"/>
    </reaction>
</comment>
<evidence type="ECO:0000256" key="4">
    <source>
        <dbReference type="ARBA" id="ARBA00022679"/>
    </source>
</evidence>
<comment type="caution">
    <text evidence="11">The sequence shown here is derived from an EMBL/GenBank/DDBJ whole genome shotgun (WGS) entry which is preliminary data.</text>
</comment>
<dbReference type="GO" id="GO:0019521">
    <property type="term" value="P:D-gluconate metabolic process"/>
    <property type="evidence" value="ECO:0007669"/>
    <property type="project" value="UniProtKB-KW"/>
</dbReference>
<keyword evidence="12" id="KW-1185">Reference proteome</keyword>
<reference evidence="11 12" key="1">
    <citation type="submission" date="2020-03" db="EMBL/GenBank/DDBJ databases">
        <title>Genomic Encyclopedia of Type Strains, Phase IV (KMG-IV): sequencing the most valuable type-strain genomes for metagenomic binning, comparative biology and taxonomic classification.</title>
        <authorList>
            <person name="Goeker M."/>
        </authorList>
    </citation>
    <scope>NUCLEOTIDE SEQUENCE [LARGE SCALE GENOMIC DNA]</scope>
    <source>
        <strain evidence="11 12">DSM 19867</strain>
    </source>
</reference>
<dbReference type="SUPFAM" id="SSF52540">
    <property type="entry name" value="P-loop containing nucleoside triphosphate hydrolases"/>
    <property type="match status" value="1"/>
</dbReference>
<keyword evidence="8" id="KW-0311">Gluconate utilization</keyword>
<dbReference type="GO" id="GO:0005524">
    <property type="term" value="F:ATP binding"/>
    <property type="evidence" value="ECO:0007669"/>
    <property type="project" value="UniProtKB-KW"/>
</dbReference>
<protein>
    <recommendedName>
        <fullName evidence="3 10">Gluconokinase</fullName>
        <ecNumber evidence="3 10">2.7.1.12</ecNumber>
    </recommendedName>
</protein>
<organism evidence="11 12">
    <name type="scientific">Rhizomicrobium palustre</name>
    <dbReference type="NCBI Taxonomy" id="189966"/>
    <lineage>
        <taxon>Bacteria</taxon>
        <taxon>Pseudomonadati</taxon>
        <taxon>Pseudomonadota</taxon>
        <taxon>Alphaproteobacteria</taxon>
        <taxon>Micropepsales</taxon>
        <taxon>Micropepsaceae</taxon>
        <taxon>Rhizomicrobium</taxon>
    </lineage>
</organism>
<evidence type="ECO:0000256" key="9">
    <source>
        <dbReference type="ARBA" id="ARBA00048090"/>
    </source>
</evidence>
<evidence type="ECO:0000256" key="7">
    <source>
        <dbReference type="ARBA" id="ARBA00022840"/>
    </source>
</evidence>
<dbReference type="PANTHER" id="PTHR43442">
    <property type="entry name" value="GLUCONOKINASE-RELATED"/>
    <property type="match status" value="1"/>
</dbReference>
<evidence type="ECO:0000313" key="12">
    <source>
        <dbReference type="Proteomes" id="UP000570514"/>
    </source>
</evidence>
<accession>A0A846MZ48</accession>
<keyword evidence="6 10" id="KW-0418">Kinase</keyword>
<dbReference type="InterPro" id="IPR027417">
    <property type="entry name" value="P-loop_NTPase"/>
</dbReference>
<dbReference type="NCBIfam" id="TIGR01313">
    <property type="entry name" value="therm_gnt_kin"/>
    <property type="match status" value="1"/>
</dbReference>
<dbReference type="CDD" id="cd02021">
    <property type="entry name" value="GntK"/>
    <property type="match status" value="1"/>
</dbReference>
<dbReference type="GO" id="GO:0005737">
    <property type="term" value="C:cytoplasm"/>
    <property type="evidence" value="ECO:0007669"/>
    <property type="project" value="TreeGrafter"/>
</dbReference>
<proteinExistence type="inferred from homology"/>
<sequence>MHTIEQHNTAQNMESANRMGNIPAVARPFAIFVIGVSGSGKTTVSKALAELIGCPQIEGDLYHAPASIAKMAAGIALNDDDRWPWLDRIGEAVNSTIAEHGIGVASCSALKHAYRDRLRHAITSPVCFVLLDSSREELLRRLSERKSHYMPASLLGSQLDTLERPAPEEGVLTLDGQKPPEAICQDIIAWIQALPPNGTK</sequence>
<evidence type="ECO:0000313" key="11">
    <source>
        <dbReference type="EMBL" id="NIK88371.1"/>
    </source>
</evidence>
<keyword evidence="5 10" id="KW-0547">Nucleotide-binding</keyword>
<evidence type="ECO:0000256" key="10">
    <source>
        <dbReference type="RuleBase" id="RU363066"/>
    </source>
</evidence>
<dbReference type="FunFam" id="3.40.50.300:FF:000522">
    <property type="entry name" value="Gluconokinase"/>
    <property type="match status" value="1"/>
</dbReference>
<dbReference type="Gene3D" id="3.40.50.300">
    <property type="entry name" value="P-loop containing nucleotide triphosphate hydrolases"/>
    <property type="match status" value="1"/>
</dbReference>
<dbReference type="EC" id="2.7.1.12" evidence="3 10"/>
<dbReference type="RefSeq" id="WP_208414319.1">
    <property type="nucleotide sequence ID" value="NZ_BAAADC010000001.1"/>
</dbReference>
<keyword evidence="7 10" id="KW-0067">ATP-binding</keyword>
<evidence type="ECO:0000256" key="6">
    <source>
        <dbReference type="ARBA" id="ARBA00022777"/>
    </source>
</evidence>
<dbReference type="PANTHER" id="PTHR43442:SF3">
    <property type="entry name" value="GLUCONOKINASE-RELATED"/>
    <property type="match status" value="1"/>
</dbReference>
<dbReference type="AlphaFoldDB" id="A0A846MZ48"/>
<dbReference type="GO" id="GO:0046316">
    <property type="term" value="F:gluconokinase activity"/>
    <property type="evidence" value="ECO:0007669"/>
    <property type="project" value="UniProtKB-EC"/>
</dbReference>
<dbReference type="InterPro" id="IPR006001">
    <property type="entry name" value="Therm_gnt_kin"/>
</dbReference>
<dbReference type="PRINTS" id="PR01100">
    <property type="entry name" value="SHIKIMTKNASE"/>
</dbReference>
<evidence type="ECO:0000256" key="5">
    <source>
        <dbReference type="ARBA" id="ARBA00022741"/>
    </source>
</evidence>
<dbReference type="EMBL" id="JAASRM010000001">
    <property type="protein sequence ID" value="NIK88371.1"/>
    <property type="molecule type" value="Genomic_DNA"/>
</dbReference>
<dbReference type="Proteomes" id="UP000570514">
    <property type="component" value="Unassembled WGS sequence"/>
</dbReference>
<comment type="similarity">
    <text evidence="2 10">Belongs to the gluconokinase GntK/GntV family.</text>
</comment>
<evidence type="ECO:0000256" key="8">
    <source>
        <dbReference type="ARBA" id="ARBA00023064"/>
    </source>
</evidence>
<name>A0A846MZ48_9PROT</name>
<dbReference type="Pfam" id="PF13238">
    <property type="entry name" value="AAA_18"/>
    <property type="match status" value="1"/>
</dbReference>
<comment type="pathway">
    <text evidence="1">Carbohydrate acid metabolism.</text>
</comment>
<gene>
    <name evidence="11" type="ORF">FHS83_001689</name>
</gene>